<dbReference type="InterPro" id="IPR012925">
    <property type="entry name" value="TipAS_dom"/>
</dbReference>
<evidence type="ECO:0000313" key="2">
    <source>
        <dbReference type="EMBL" id="MBU3877080.1"/>
    </source>
</evidence>
<sequence>MEYSIREVSEIAGISARTLRYYDSIGLLKPAGIRDSGYRYYGERELEILQQILFYRERGFKLEQIAEVLYSEEFDVMSALREHLEELEKEQAHIHSMITTVKKTIASMKGEIKMNNREKFEAFKKDAVQKNEETYGPEIRKKYGDEEVDASNQKMLNMTEEEYQRFDGLSKELNTCLKSAVQAGEKPEGEAGRKAAGLHKEWLKMTWKTYSVEAHKGVAQMYTEDERFTKYYDSEVSGCAAFLTDAVKYWAEKL</sequence>
<organism evidence="2 3">
    <name type="scientific">Faecalicatena faecalis</name>
    <dbReference type="NCBI Taxonomy" id="2726362"/>
    <lineage>
        <taxon>Bacteria</taxon>
        <taxon>Bacillati</taxon>
        <taxon>Bacillota</taxon>
        <taxon>Clostridia</taxon>
        <taxon>Lachnospirales</taxon>
        <taxon>Lachnospiraceae</taxon>
        <taxon>Faecalicatena</taxon>
    </lineage>
</organism>
<accession>A0ABS6D698</accession>
<dbReference type="RefSeq" id="WP_216243143.1">
    <property type="nucleotide sequence ID" value="NZ_JABACJ020000015.1"/>
</dbReference>
<proteinExistence type="predicted"/>
<feature type="domain" description="HTH merR-type" evidence="1">
    <location>
        <begin position="1"/>
        <end position="71"/>
    </location>
</feature>
<protein>
    <submittedName>
        <fullName evidence="2">MerR family transcriptional regulator</fullName>
    </submittedName>
</protein>
<evidence type="ECO:0000259" key="1">
    <source>
        <dbReference type="PROSITE" id="PS50937"/>
    </source>
</evidence>
<dbReference type="CDD" id="cd01106">
    <property type="entry name" value="HTH_TipAL-Mta"/>
    <property type="match status" value="1"/>
</dbReference>
<reference evidence="2 3" key="1">
    <citation type="submission" date="2021-06" db="EMBL/GenBank/DDBJ databases">
        <title>Faecalicatena sp. nov. isolated from porcine feces.</title>
        <authorList>
            <person name="Oh B.S."/>
            <person name="Lee J.H."/>
        </authorList>
    </citation>
    <scope>NUCLEOTIDE SEQUENCE [LARGE SCALE GENOMIC DNA]</scope>
    <source>
        <strain evidence="2 3">AGMB00832</strain>
    </source>
</reference>
<dbReference type="InterPro" id="IPR000551">
    <property type="entry name" value="MerR-type_HTH_dom"/>
</dbReference>
<dbReference type="PANTHER" id="PTHR30204">
    <property type="entry name" value="REDOX-CYCLING DRUG-SENSING TRANSCRIPTIONAL ACTIVATOR SOXR"/>
    <property type="match status" value="1"/>
</dbReference>
<dbReference type="EMBL" id="JABACJ020000015">
    <property type="protein sequence ID" value="MBU3877080.1"/>
    <property type="molecule type" value="Genomic_DNA"/>
</dbReference>
<keyword evidence="3" id="KW-1185">Reference proteome</keyword>
<dbReference type="Proteomes" id="UP000723714">
    <property type="component" value="Unassembled WGS sequence"/>
</dbReference>
<evidence type="ECO:0000313" key="3">
    <source>
        <dbReference type="Proteomes" id="UP000723714"/>
    </source>
</evidence>
<dbReference type="Pfam" id="PF13411">
    <property type="entry name" value="MerR_1"/>
    <property type="match status" value="1"/>
</dbReference>
<name>A0ABS6D698_9FIRM</name>
<dbReference type="PANTHER" id="PTHR30204:SF90">
    <property type="entry name" value="HTH-TYPE TRANSCRIPTIONAL ACTIVATOR MTA"/>
    <property type="match status" value="1"/>
</dbReference>
<comment type="caution">
    <text evidence="2">The sequence shown here is derived from an EMBL/GenBank/DDBJ whole genome shotgun (WGS) entry which is preliminary data.</text>
</comment>
<gene>
    <name evidence="2" type="ORF">HGO97_014815</name>
</gene>
<dbReference type="PROSITE" id="PS50937">
    <property type="entry name" value="HTH_MERR_2"/>
    <property type="match status" value="1"/>
</dbReference>
<dbReference type="SMART" id="SM00422">
    <property type="entry name" value="HTH_MERR"/>
    <property type="match status" value="1"/>
</dbReference>
<dbReference type="Pfam" id="PF07739">
    <property type="entry name" value="TipAS"/>
    <property type="match status" value="1"/>
</dbReference>
<dbReference type="InterPro" id="IPR047057">
    <property type="entry name" value="MerR_fam"/>
</dbReference>